<protein>
    <submittedName>
        <fullName evidence="2">Uncharacterized protein</fullName>
    </submittedName>
</protein>
<evidence type="ECO:0000313" key="2">
    <source>
        <dbReference type="EMBL" id="KAF6416148.1"/>
    </source>
</evidence>
<feature type="compositionally biased region" description="Acidic residues" evidence="1">
    <location>
        <begin position="1"/>
        <end position="11"/>
    </location>
</feature>
<reference evidence="2 3" key="1">
    <citation type="journal article" date="2020" name="Nature">
        <title>Six reference-quality genomes reveal evolution of bat adaptations.</title>
        <authorList>
            <person name="Jebb D."/>
            <person name="Huang Z."/>
            <person name="Pippel M."/>
            <person name="Hughes G.M."/>
            <person name="Lavrichenko K."/>
            <person name="Devanna P."/>
            <person name="Winkler S."/>
            <person name="Jermiin L.S."/>
            <person name="Skirmuntt E.C."/>
            <person name="Katzourakis A."/>
            <person name="Burkitt-Gray L."/>
            <person name="Ray D.A."/>
            <person name="Sullivan K.A.M."/>
            <person name="Roscito J.G."/>
            <person name="Kirilenko B.M."/>
            <person name="Davalos L.M."/>
            <person name="Corthals A.P."/>
            <person name="Power M.L."/>
            <person name="Jones G."/>
            <person name="Ransome R.D."/>
            <person name="Dechmann D.K.N."/>
            <person name="Locatelli A.G."/>
            <person name="Puechmaille S.J."/>
            <person name="Fedrigo O."/>
            <person name="Jarvis E.D."/>
            <person name="Hiller M."/>
            <person name="Vernes S.C."/>
            <person name="Myers E.W."/>
            <person name="Teeling E.C."/>
        </authorList>
    </citation>
    <scope>NUCLEOTIDE SEQUENCE [LARGE SCALE GENOMIC DNA]</scope>
    <source>
        <strain evidence="2">MMolMol1</strain>
        <tissue evidence="2">Muscle</tissue>
    </source>
</reference>
<keyword evidence="3" id="KW-1185">Reference proteome</keyword>
<feature type="region of interest" description="Disordered" evidence="1">
    <location>
        <begin position="1"/>
        <end position="51"/>
    </location>
</feature>
<dbReference type="EMBL" id="JACASF010000019">
    <property type="protein sequence ID" value="KAF6416148.1"/>
    <property type="molecule type" value="Genomic_DNA"/>
</dbReference>
<name>A0A7J8CZ30_MOLMO</name>
<evidence type="ECO:0000256" key="1">
    <source>
        <dbReference type="SAM" id="MobiDB-lite"/>
    </source>
</evidence>
<sequence>METLEEGEPECLTECPPGLSGGGEGKWSSPAPPCKARQGTPQWGLGPSCTTDIKEQKLKAPARLSATETGRDLAAATLPSSSLSASPDCCDQPCFKHVSIDPDCIMWPDLGRGQEGHSLTVQK</sequence>
<evidence type="ECO:0000313" key="3">
    <source>
        <dbReference type="Proteomes" id="UP000550707"/>
    </source>
</evidence>
<organism evidence="2 3">
    <name type="scientific">Molossus molossus</name>
    <name type="common">Pallas' mastiff bat</name>
    <name type="synonym">Vespertilio molossus</name>
    <dbReference type="NCBI Taxonomy" id="27622"/>
    <lineage>
        <taxon>Eukaryota</taxon>
        <taxon>Metazoa</taxon>
        <taxon>Chordata</taxon>
        <taxon>Craniata</taxon>
        <taxon>Vertebrata</taxon>
        <taxon>Euteleostomi</taxon>
        <taxon>Mammalia</taxon>
        <taxon>Eutheria</taxon>
        <taxon>Laurasiatheria</taxon>
        <taxon>Chiroptera</taxon>
        <taxon>Yangochiroptera</taxon>
        <taxon>Molossidae</taxon>
        <taxon>Molossus</taxon>
    </lineage>
</organism>
<dbReference type="AlphaFoldDB" id="A0A7J8CZ30"/>
<dbReference type="Proteomes" id="UP000550707">
    <property type="component" value="Unassembled WGS sequence"/>
</dbReference>
<accession>A0A7J8CZ30</accession>
<proteinExistence type="predicted"/>
<comment type="caution">
    <text evidence="2">The sequence shown here is derived from an EMBL/GenBank/DDBJ whole genome shotgun (WGS) entry which is preliminary data.</text>
</comment>
<gene>
    <name evidence="2" type="ORF">HJG59_009456</name>
</gene>
<dbReference type="InParanoid" id="A0A7J8CZ30"/>